<dbReference type="SMART" id="SM00174">
    <property type="entry name" value="RHO"/>
    <property type="match status" value="1"/>
</dbReference>
<keyword evidence="2" id="KW-0547">Nucleotide-binding</keyword>
<dbReference type="GO" id="GO:0015031">
    <property type="term" value="P:protein transport"/>
    <property type="evidence" value="ECO:0007669"/>
    <property type="project" value="UniProtKB-KW"/>
</dbReference>
<keyword evidence="4" id="KW-0342">GTP-binding</keyword>
<keyword evidence="3" id="KW-0653">Protein transport</keyword>
<dbReference type="FunFam" id="3.40.50.300:FF:001018">
    <property type="entry name" value="Rab family GTPase"/>
    <property type="match status" value="1"/>
</dbReference>
<evidence type="ECO:0000256" key="1">
    <source>
        <dbReference type="ARBA" id="ARBA00006270"/>
    </source>
</evidence>
<dbReference type="SMART" id="SM00177">
    <property type="entry name" value="ARF"/>
    <property type="match status" value="1"/>
</dbReference>
<dbReference type="PANTHER" id="PTHR47980">
    <property type="entry name" value="LD44762P"/>
    <property type="match status" value="1"/>
</dbReference>
<dbReference type="SMART" id="SM00176">
    <property type="entry name" value="RAN"/>
    <property type="match status" value="1"/>
</dbReference>
<comment type="similarity">
    <text evidence="1">Belongs to the small GTPase superfamily. Rab family.</text>
</comment>
<evidence type="ECO:0000313" key="11">
    <source>
        <dbReference type="Proteomes" id="UP001162131"/>
    </source>
</evidence>
<evidence type="ECO:0000256" key="6">
    <source>
        <dbReference type="ARBA" id="ARBA00023289"/>
    </source>
</evidence>
<dbReference type="EMBL" id="CAJZBQ010000028">
    <property type="protein sequence ID" value="CAG9321376.1"/>
    <property type="molecule type" value="Genomic_DNA"/>
</dbReference>
<evidence type="ECO:0000256" key="9">
    <source>
        <dbReference type="ARBA" id="ARBA00081865"/>
    </source>
</evidence>
<dbReference type="PROSITE" id="PS51421">
    <property type="entry name" value="RAS"/>
    <property type="match status" value="1"/>
</dbReference>
<dbReference type="InterPro" id="IPR001806">
    <property type="entry name" value="Small_GTPase"/>
</dbReference>
<accession>A0AAU9J6Q0</accession>
<dbReference type="PROSITE" id="PS51420">
    <property type="entry name" value="RHO"/>
    <property type="match status" value="1"/>
</dbReference>
<dbReference type="SMART" id="SM00175">
    <property type="entry name" value="RAB"/>
    <property type="match status" value="1"/>
</dbReference>
<comment type="caution">
    <text evidence="10">The sequence shown here is derived from an EMBL/GenBank/DDBJ whole genome shotgun (WGS) entry which is preliminary data.</text>
</comment>
<dbReference type="PRINTS" id="PR00449">
    <property type="entry name" value="RASTRNSFRMNG"/>
</dbReference>
<dbReference type="AlphaFoldDB" id="A0AAU9J6Q0"/>
<keyword evidence="11" id="KW-1185">Reference proteome</keyword>
<proteinExistence type="inferred from homology"/>
<dbReference type="SMART" id="SM00173">
    <property type="entry name" value="RAS"/>
    <property type="match status" value="1"/>
</dbReference>
<evidence type="ECO:0000256" key="2">
    <source>
        <dbReference type="ARBA" id="ARBA00022741"/>
    </source>
</evidence>
<keyword evidence="6" id="KW-0636">Prenylation</keyword>
<comment type="function">
    <text evidence="7">Protein transport. Probably involved in vesicular traffic from ER to Golgi.</text>
</comment>
<dbReference type="Gene3D" id="3.40.50.300">
    <property type="entry name" value="P-loop containing nucleotide triphosphate hydrolases"/>
    <property type="match status" value="1"/>
</dbReference>
<dbReference type="Pfam" id="PF00071">
    <property type="entry name" value="Ras"/>
    <property type="match status" value="1"/>
</dbReference>
<dbReference type="SUPFAM" id="SSF52540">
    <property type="entry name" value="P-loop containing nucleoside triphosphate hydrolases"/>
    <property type="match status" value="1"/>
</dbReference>
<sequence length="203" mass="22841">MERSSNDFDYMFKLLILGDSGVGKSCILLRFVDISFAPNHIATIGIDYKIKVINVNGSRVKLQIWDTAGQDRFRTITKTYYAGAMGIVLCYDCTSQESFNNVKNWVDQIYQHANQHVALVLIGNKSDMEDIVVPPEEGERLARELGISFFPTSAKSGNNITEVFDHLAKEILDKKLYEIIGNVANVRVQNNKQKKKKGCCNKG</sequence>
<dbReference type="InterPro" id="IPR005225">
    <property type="entry name" value="Small_GTP-bd"/>
</dbReference>
<dbReference type="InterPro" id="IPR050305">
    <property type="entry name" value="Small_GTPase_Rab"/>
</dbReference>
<keyword evidence="5" id="KW-0449">Lipoprotein</keyword>
<reference evidence="10" key="1">
    <citation type="submission" date="2021-09" db="EMBL/GenBank/DDBJ databases">
        <authorList>
            <consortium name="AG Swart"/>
            <person name="Singh M."/>
            <person name="Singh A."/>
            <person name="Seah K."/>
            <person name="Emmerich C."/>
        </authorList>
    </citation>
    <scope>NUCLEOTIDE SEQUENCE</scope>
    <source>
        <strain evidence="10">ATCC30299</strain>
    </source>
</reference>
<evidence type="ECO:0000256" key="4">
    <source>
        <dbReference type="ARBA" id="ARBA00023134"/>
    </source>
</evidence>
<evidence type="ECO:0000256" key="7">
    <source>
        <dbReference type="ARBA" id="ARBA00053444"/>
    </source>
</evidence>
<dbReference type="NCBIfam" id="TIGR00231">
    <property type="entry name" value="small_GTP"/>
    <property type="match status" value="1"/>
</dbReference>
<dbReference type="Proteomes" id="UP001162131">
    <property type="component" value="Unassembled WGS sequence"/>
</dbReference>
<evidence type="ECO:0000313" key="10">
    <source>
        <dbReference type="EMBL" id="CAG9321376.1"/>
    </source>
</evidence>
<gene>
    <name evidence="10" type="ORF">BSTOLATCC_MIC28659</name>
</gene>
<evidence type="ECO:0000256" key="8">
    <source>
        <dbReference type="ARBA" id="ARBA00067099"/>
    </source>
</evidence>
<dbReference type="PROSITE" id="PS51419">
    <property type="entry name" value="RAB"/>
    <property type="match status" value="1"/>
</dbReference>
<name>A0AAU9J6Q0_9CILI</name>
<dbReference type="GO" id="GO:0005525">
    <property type="term" value="F:GTP binding"/>
    <property type="evidence" value="ECO:0007669"/>
    <property type="project" value="UniProtKB-KW"/>
</dbReference>
<organism evidence="10 11">
    <name type="scientific">Blepharisma stoltei</name>
    <dbReference type="NCBI Taxonomy" id="1481888"/>
    <lineage>
        <taxon>Eukaryota</taxon>
        <taxon>Sar</taxon>
        <taxon>Alveolata</taxon>
        <taxon>Ciliophora</taxon>
        <taxon>Postciliodesmatophora</taxon>
        <taxon>Heterotrichea</taxon>
        <taxon>Heterotrichida</taxon>
        <taxon>Blepharismidae</taxon>
        <taxon>Blepharisma</taxon>
    </lineage>
</organism>
<keyword evidence="3" id="KW-0813">Transport</keyword>
<dbReference type="InterPro" id="IPR027417">
    <property type="entry name" value="P-loop_NTPase"/>
</dbReference>
<dbReference type="GO" id="GO:0003924">
    <property type="term" value="F:GTPase activity"/>
    <property type="evidence" value="ECO:0007669"/>
    <property type="project" value="InterPro"/>
</dbReference>
<evidence type="ECO:0000256" key="5">
    <source>
        <dbReference type="ARBA" id="ARBA00023288"/>
    </source>
</evidence>
<evidence type="ECO:0000256" key="3">
    <source>
        <dbReference type="ARBA" id="ARBA00022927"/>
    </source>
</evidence>
<protein>
    <recommendedName>
        <fullName evidence="8">Ras-related protein Rab-1</fullName>
    </recommendedName>
    <alternativeName>
        <fullName evidence="9">Small GTP-binding protein rab1</fullName>
    </alternativeName>
</protein>